<dbReference type="OrthoDB" id="3469466at2759"/>
<evidence type="ECO:0000313" key="1">
    <source>
        <dbReference type="EMBL" id="KEF54423.1"/>
    </source>
</evidence>
<accession>A0A072P571</accession>
<dbReference type="RefSeq" id="XP_013257013.1">
    <property type="nucleotide sequence ID" value="XM_013401559.1"/>
</dbReference>
<keyword evidence="2" id="KW-1185">Reference proteome</keyword>
<protein>
    <recommendedName>
        <fullName evidence="3">Transcription factor domain-containing protein</fullName>
    </recommendedName>
</protein>
<organism evidence="1 2">
    <name type="scientific">Exophiala aquamarina CBS 119918</name>
    <dbReference type="NCBI Taxonomy" id="1182545"/>
    <lineage>
        <taxon>Eukaryota</taxon>
        <taxon>Fungi</taxon>
        <taxon>Dikarya</taxon>
        <taxon>Ascomycota</taxon>
        <taxon>Pezizomycotina</taxon>
        <taxon>Eurotiomycetes</taxon>
        <taxon>Chaetothyriomycetidae</taxon>
        <taxon>Chaetothyriales</taxon>
        <taxon>Herpotrichiellaceae</taxon>
        <taxon>Exophiala</taxon>
    </lineage>
</organism>
<dbReference type="GeneID" id="25284498"/>
<comment type="caution">
    <text evidence="1">The sequence shown here is derived from an EMBL/GenBank/DDBJ whole genome shotgun (WGS) entry which is preliminary data.</text>
</comment>
<dbReference type="PANTHER" id="PTHR37540">
    <property type="entry name" value="TRANSCRIPTION FACTOR (ACR-2), PUTATIVE-RELATED-RELATED"/>
    <property type="match status" value="1"/>
</dbReference>
<proteinExistence type="predicted"/>
<dbReference type="AlphaFoldDB" id="A0A072P571"/>
<dbReference type="PANTHER" id="PTHR37540:SF5">
    <property type="entry name" value="TRANSCRIPTION FACTOR DOMAIN-CONTAINING PROTEIN"/>
    <property type="match status" value="1"/>
</dbReference>
<evidence type="ECO:0000313" key="2">
    <source>
        <dbReference type="Proteomes" id="UP000027920"/>
    </source>
</evidence>
<dbReference type="Proteomes" id="UP000027920">
    <property type="component" value="Unassembled WGS sequence"/>
</dbReference>
<gene>
    <name evidence="1" type="ORF">A1O9_09590</name>
</gene>
<evidence type="ECO:0008006" key="3">
    <source>
        <dbReference type="Google" id="ProtNLM"/>
    </source>
</evidence>
<dbReference type="VEuPathDB" id="FungiDB:A1O9_09590"/>
<dbReference type="EMBL" id="AMGV01000010">
    <property type="protein sequence ID" value="KEF54423.1"/>
    <property type="molecule type" value="Genomic_DNA"/>
</dbReference>
<reference evidence="1 2" key="1">
    <citation type="submission" date="2013-03" db="EMBL/GenBank/DDBJ databases">
        <title>The Genome Sequence of Exophiala aquamarina CBS 119918.</title>
        <authorList>
            <consortium name="The Broad Institute Genomics Platform"/>
            <person name="Cuomo C."/>
            <person name="de Hoog S."/>
            <person name="Gorbushina A."/>
            <person name="Walker B."/>
            <person name="Young S.K."/>
            <person name="Zeng Q."/>
            <person name="Gargeya S."/>
            <person name="Fitzgerald M."/>
            <person name="Haas B."/>
            <person name="Abouelleil A."/>
            <person name="Allen A.W."/>
            <person name="Alvarado L."/>
            <person name="Arachchi H.M."/>
            <person name="Berlin A.M."/>
            <person name="Chapman S.B."/>
            <person name="Gainer-Dewar J."/>
            <person name="Goldberg J."/>
            <person name="Griggs A."/>
            <person name="Gujja S."/>
            <person name="Hansen M."/>
            <person name="Howarth C."/>
            <person name="Imamovic A."/>
            <person name="Ireland A."/>
            <person name="Larimer J."/>
            <person name="McCowan C."/>
            <person name="Murphy C."/>
            <person name="Pearson M."/>
            <person name="Poon T.W."/>
            <person name="Priest M."/>
            <person name="Roberts A."/>
            <person name="Saif S."/>
            <person name="Shea T."/>
            <person name="Sisk P."/>
            <person name="Sykes S."/>
            <person name="Wortman J."/>
            <person name="Nusbaum C."/>
            <person name="Birren B."/>
        </authorList>
    </citation>
    <scope>NUCLEOTIDE SEQUENCE [LARGE SCALE GENOMIC DNA]</scope>
    <source>
        <strain evidence="1 2">CBS 119918</strain>
    </source>
</reference>
<sequence>MAQVKFIIEDRELKTTRERELRSAEARAHAARISHQRKGTASRTSRIVPLRVKHTELIHKGTTHTGVGTEEDDPPENDNFLSRMLGGGRIDPFETSPIRKLPDYILSILDNAWMDIWSALRPHRQIGVIHPDIYAWRTAGLSCDALFHAYVAGAAGIALARGVGQELREQIGRTQIYHTVKAINGVSQELSKNDGPPSDSLLLAVMTLSGHGEAFADEGQEEPYVRSPLVQANRVNVFARLSITPAHSQAIGSLIMKKGGIGGIVLPGFRRLLCLTDLLQSTIQTTQPMLPYVGVSESLVSSRVHTRDAKASARAAILGTGFWVEGFPAIDADFQAILLAACELTTALDHFQRKENNPPVWVDIIEFRSWVQYRVLSLQPRLSASLDIQDYTYEACRLATLIYADLNIWPLPKSTKTRSRLAGKLHEVMTQRAGSEGAAISNDFLLWIGMMGAIAARHTKYEDYFLDLLARDTRVLSWPSFSLIMLEFLWCDFAVAPLARPLWQQARAMKKFHEFPYCAAKLPTNIIIELDVLEHQNLGSTLEYPQTQFVASMNSCQAVRSSIEMTTRCASEVNRAVTGAQGAIEVEAVTVK</sequence>
<name>A0A072P571_9EURO</name>
<dbReference type="HOGENOM" id="CLU_015771_0_1_1"/>